<accession>A0A2U3PBI4</accession>
<dbReference type="AlphaFoldDB" id="A0A2U3PBI4"/>
<dbReference type="Proteomes" id="UP000240424">
    <property type="component" value="Unassembled WGS sequence"/>
</dbReference>
<evidence type="ECO:0000313" key="2">
    <source>
        <dbReference type="Proteomes" id="UP000240424"/>
    </source>
</evidence>
<gene>
    <name evidence="1" type="ORF">MNAB215_3303</name>
</gene>
<dbReference type="STRING" id="1841861.GCA_900157365_01622"/>
<evidence type="ECO:0000313" key="1">
    <source>
        <dbReference type="EMBL" id="SPM41100.1"/>
    </source>
</evidence>
<organism evidence="1 2">
    <name type="scientific">Mycobacterium numidiamassiliense</name>
    <dbReference type="NCBI Taxonomy" id="1841861"/>
    <lineage>
        <taxon>Bacteria</taxon>
        <taxon>Bacillati</taxon>
        <taxon>Actinomycetota</taxon>
        <taxon>Actinomycetes</taxon>
        <taxon>Mycobacteriales</taxon>
        <taxon>Mycobacteriaceae</taxon>
        <taxon>Mycobacterium</taxon>
    </lineage>
</organism>
<protein>
    <submittedName>
        <fullName evidence="1">Mycobacterium numidiamassiliense ORFan</fullName>
    </submittedName>
</protein>
<proteinExistence type="predicted"/>
<keyword evidence="2" id="KW-1185">Reference proteome</keyword>
<sequence length="32" mass="3115">MSFMTTQAELLVSAGTGLALIHLAGPSGLLGG</sequence>
<reference evidence="1 2" key="1">
    <citation type="submission" date="2017-01" db="EMBL/GenBank/DDBJ databases">
        <authorList>
            <consortium name="Urmite Genomes"/>
        </authorList>
    </citation>
    <scope>NUCLEOTIDE SEQUENCE [LARGE SCALE GENOMIC DNA]</scope>
    <source>
        <strain evidence="1 2">AB215</strain>
    </source>
</reference>
<name>A0A2U3PBI4_9MYCO</name>
<dbReference type="EMBL" id="FUEZ01000004">
    <property type="protein sequence ID" value="SPM41100.1"/>
    <property type="molecule type" value="Genomic_DNA"/>
</dbReference>